<dbReference type="CDD" id="cd06781">
    <property type="entry name" value="cpPDZ_BsHtra-like"/>
    <property type="match status" value="1"/>
</dbReference>
<accession>A0ABM6LPX9</accession>
<dbReference type="Gene3D" id="2.40.10.10">
    <property type="entry name" value="Trypsin-like serine proteases"/>
    <property type="match status" value="2"/>
</dbReference>
<dbReference type="SUPFAM" id="SSF50156">
    <property type="entry name" value="PDZ domain-like"/>
    <property type="match status" value="1"/>
</dbReference>
<dbReference type="EC" id="3.4.21.107" evidence="7"/>
<dbReference type="InterPro" id="IPR036034">
    <property type="entry name" value="PDZ_sf"/>
</dbReference>
<dbReference type="PANTHER" id="PTHR22939">
    <property type="entry name" value="SERINE PROTEASE FAMILY S1C HTRA-RELATED"/>
    <property type="match status" value="1"/>
</dbReference>
<name>A0ABM6LPX9_9BACI</name>
<dbReference type="InterPro" id="IPR001478">
    <property type="entry name" value="PDZ"/>
</dbReference>
<dbReference type="Gene3D" id="2.30.42.10">
    <property type="match status" value="1"/>
</dbReference>
<feature type="domain" description="PDZ" evidence="6">
    <location>
        <begin position="301"/>
        <end position="389"/>
    </location>
</feature>
<dbReference type="EMBL" id="CP021920">
    <property type="protein sequence ID" value="ASB91514.1"/>
    <property type="molecule type" value="Genomic_DNA"/>
</dbReference>
<dbReference type="Proteomes" id="UP000196877">
    <property type="component" value="Chromosome"/>
</dbReference>
<evidence type="ECO:0000313" key="8">
    <source>
        <dbReference type="Proteomes" id="UP000196877"/>
    </source>
</evidence>
<dbReference type="Pfam" id="PF13180">
    <property type="entry name" value="PDZ_2"/>
    <property type="match status" value="1"/>
</dbReference>
<dbReference type="SUPFAM" id="SSF50494">
    <property type="entry name" value="Trypsin-like serine proteases"/>
    <property type="match status" value="1"/>
</dbReference>
<feature type="transmembrane region" description="Helical" evidence="5">
    <location>
        <begin position="21"/>
        <end position="44"/>
    </location>
</feature>
<evidence type="ECO:0000259" key="6">
    <source>
        <dbReference type="SMART" id="SM00228"/>
    </source>
</evidence>
<keyword evidence="4" id="KW-0720">Serine protease</keyword>
<dbReference type="InterPro" id="IPR001940">
    <property type="entry name" value="Peptidase_S1C"/>
</dbReference>
<evidence type="ECO:0000256" key="2">
    <source>
        <dbReference type="ARBA" id="ARBA00022670"/>
    </source>
</evidence>
<sequence>MEFNHDEEKYVHEKPSRNWKSFLFSSLIGAVIGALLTVFALPYLSEQGLLPYNLQVIESDGGQGQRAGQGGAVRNVSVNVNNEVTQVVSKVSDSVVGVINIQKTGVWDETGEAGTGSGVIYKKDGSTSHIVTNHHVIEGASQIEVSLNDGTRIPAKLIGSDKLMDLAVLQVKSNKIKAAAVFGNSDKVKTGEPVIAIGNPLGLQFSGSVTQGIISGTERAVPVDSDGDGQPDWNAEVLQTDAAINPGNSGGGLFNIDGKVIGINSMKIAESAVEGIGLSIPANLALPVINDLETYGEVRRPYLGIEMKSLGDIASYHWQETLKLPNDVTSGVVVMGVQPLSPAGRAGLKELDVIVEFDGGRVYDIVDLRKKLYTKKVGDTVRVKYYHGGKEKTTKVKLTRSKLGS</sequence>
<dbReference type="InterPro" id="IPR009003">
    <property type="entry name" value="Peptidase_S1_PA"/>
</dbReference>
<dbReference type="SMART" id="SM00228">
    <property type="entry name" value="PDZ"/>
    <property type="match status" value="1"/>
</dbReference>
<keyword evidence="3 7" id="KW-0378">Hydrolase</keyword>
<evidence type="ECO:0000256" key="5">
    <source>
        <dbReference type="SAM" id="Phobius"/>
    </source>
</evidence>
<protein>
    <submittedName>
        <fullName evidence="7">Peptidase Do</fullName>
        <ecNumber evidence="7">3.4.21.107</ecNumber>
    </submittedName>
</protein>
<dbReference type="PRINTS" id="PR00834">
    <property type="entry name" value="PROTEASES2C"/>
</dbReference>
<evidence type="ECO:0000256" key="1">
    <source>
        <dbReference type="ARBA" id="ARBA00010541"/>
    </source>
</evidence>
<dbReference type="GeneID" id="92855906"/>
<dbReference type="GO" id="GO:0016787">
    <property type="term" value="F:hydrolase activity"/>
    <property type="evidence" value="ECO:0007669"/>
    <property type="project" value="UniProtKB-KW"/>
</dbReference>
<comment type="similarity">
    <text evidence="1">Belongs to the peptidase S1C family.</text>
</comment>
<organism evidence="7 8">
    <name type="scientific">Bacillus sonorensis</name>
    <dbReference type="NCBI Taxonomy" id="119858"/>
    <lineage>
        <taxon>Bacteria</taxon>
        <taxon>Bacillati</taxon>
        <taxon>Bacillota</taxon>
        <taxon>Bacilli</taxon>
        <taxon>Bacillales</taxon>
        <taxon>Bacillaceae</taxon>
        <taxon>Bacillus</taxon>
    </lineage>
</organism>
<gene>
    <name evidence="7" type="ORF">S101395_05031</name>
</gene>
<keyword evidence="5" id="KW-1133">Transmembrane helix</keyword>
<evidence type="ECO:0000313" key="7">
    <source>
        <dbReference type="EMBL" id="ASB91514.1"/>
    </source>
</evidence>
<dbReference type="RefSeq" id="WP_006639789.1">
    <property type="nucleotide sequence ID" value="NZ_BORD01000001.1"/>
</dbReference>
<reference evidence="7 8" key="1">
    <citation type="submission" date="2017-06" db="EMBL/GenBank/DDBJ databases">
        <title>Genome sequence of Bacillus sonorensis strain SRCM101395.</title>
        <authorList>
            <person name="Cho S.H."/>
        </authorList>
    </citation>
    <scope>NUCLEOTIDE SEQUENCE [LARGE SCALE GENOMIC DNA]</scope>
    <source>
        <strain evidence="7 8">SRCM101395</strain>
    </source>
</reference>
<keyword evidence="5" id="KW-0472">Membrane</keyword>
<evidence type="ECO:0000256" key="3">
    <source>
        <dbReference type="ARBA" id="ARBA00022801"/>
    </source>
</evidence>
<proteinExistence type="inferred from homology"/>
<evidence type="ECO:0000256" key="4">
    <source>
        <dbReference type="ARBA" id="ARBA00022825"/>
    </source>
</evidence>
<dbReference type="PANTHER" id="PTHR22939:SF129">
    <property type="entry name" value="SERINE PROTEASE HTRA2, MITOCHONDRIAL"/>
    <property type="match status" value="1"/>
</dbReference>
<keyword evidence="8" id="KW-1185">Reference proteome</keyword>
<keyword evidence="2" id="KW-0645">Protease</keyword>
<dbReference type="InterPro" id="IPR043504">
    <property type="entry name" value="Peptidase_S1_PA_chymotrypsin"/>
</dbReference>
<dbReference type="Pfam" id="PF13365">
    <property type="entry name" value="Trypsin_2"/>
    <property type="match status" value="1"/>
</dbReference>
<keyword evidence="5" id="KW-0812">Transmembrane</keyword>